<sequence>MDKITIIVPCYNEQEVIEKFYTEVSRVLHEVPGCEFTYLFVNDGSRDNTLTMLQDLSSREEAVNYLSLSRNFGKEAAMMAGLDHAEGDAVIIMDADLQHPPELIPEMIDWWHKGYDDVCAKRTDRDDETWFKRNMANLFYRALQAVSRFRVQRDVGDFRLLDKRCVAALRLMRENQRFTKGMFTWVGYRKKEIPFHVRKRAAGTTTWSYWALYNLAVEGITSFTTAPLRLTTILGLGVSGLAMIFMCWVLFNALCYGDPVAGYPTMMTVILFLGGVQLLSLGIIGEYLGRVFTESKGRPVYLIDEHNGKKMIYGSRAEWLPHERD</sequence>
<evidence type="ECO:0000313" key="12">
    <source>
        <dbReference type="Proteomes" id="UP000183469"/>
    </source>
</evidence>
<evidence type="ECO:0000313" key="11">
    <source>
        <dbReference type="EMBL" id="SDZ89330.1"/>
    </source>
</evidence>
<dbReference type="CDD" id="cd04187">
    <property type="entry name" value="DPM1_like_bac"/>
    <property type="match status" value="1"/>
</dbReference>
<keyword evidence="5 9" id="KW-0812">Transmembrane</keyword>
<feature type="domain" description="Glycosyltransferase 2-like" evidence="10">
    <location>
        <begin position="5"/>
        <end position="164"/>
    </location>
</feature>
<comment type="subcellular location">
    <subcellularLocation>
        <location evidence="1">Cell membrane</location>
        <topology evidence="1">Multi-pass membrane protein</topology>
    </subcellularLocation>
</comment>
<evidence type="ECO:0000256" key="1">
    <source>
        <dbReference type="ARBA" id="ARBA00004651"/>
    </source>
</evidence>
<keyword evidence="6 9" id="KW-1133">Transmembrane helix</keyword>
<keyword evidence="4 11" id="KW-0808">Transferase</keyword>
<dbReference type="FunFam" id="3.90.550.10:FF:000079">
    <property type="entry name" value="Probable glycosyl transferase"/>
    <property type="match status" value="1"/>
</dbReference>
<dbReference type="Proteomes" id="UP000183469">
    <property type="component" value="Unassembled WGS sequence"/>
</dbReference>
<keyword evidence="2" id="KW-1003">Cell membrane</keyword>
<evidence type="ECO:0000256" key="9">
    <source>
        <dbReference type="SAM" id="Phobius"/>
    </source>
</evidence>
<evidence type="ECO:0000256" key="8">
    <source>
        <dbReference type="ARBA" id="ARBA00038152"/>
    </source>
</evidence>
<dbReference type="Pfam" id="PF00535">
    <property type="entry name" value="Glycos_transf_2"/>
    <property type="match status" value="1"/>
</dbReference>
<dbReference type="EMBL" id="FNQG01000004">
    <property type="protein sequence ID" value="SDZ89330.1"/>
    <property type="molecule type" value="Genomic_DNA"/>
</dbReference>
<accession>A0A1H3WQV7</accession>
<keyword evidence="3" id="KW-0328">Glycosyltransferase</keyword>
<evidence type="ECO:0000256" key="3">
    <source>
        <dbReference type="ARBA" id="ARBA00022676"/>
    </source>
</evidence>
<evidence type="ECO:0000256" key="6">
    <source>
        <dbReference type="ARBA" id="ARBA00022989"/>
    </source>
</evidence>
<gene>
    <name evidence="11" type="ORF">SAMN05660648_01103</name>
</gene>
<name>A0A1H3WQV7_SELRU</name>
<evidence type="ECO:0000256" key="4">
    <source>
        <dbReference type="ARBA" id="ARBA00022679"/>
    </source>
</evidence>
<comment type="similarity">
    <text evidence="8">Belongs to the glycosyltransferase 2 family. GtrB subfamily.</text>
</comment>
<evidence type="ECO:0000259" key="10">
    <source>
        <dbReference type="Pfam" id="PF00535"/>
    </source>
</evidence>
<dbReference type="OrthoDB" id="9807778at2"/>
<dbReference type="GO" id="GO:0016757">
    <property type="term" value="F:glycosyltransferase activity"/>
    <property type="evidence" value="ECO:0007669"/>
    <property type="project" value="UniProtKB-KW"/>
</dbReference>
<evidence type="ECO:0000256" key="5">
    <source>
        <dbReference type="ARBA" id="ARBA00022692"/>
    </source>
</evidence>
<proteinExistence type="inferred from homology"/>
<dbReference type="AlphaFoldDB" id="A0A1H3WQV7"/>
<protein>
    <submittedName>
        <fullName evidence="11">Glycosyltransferase involved in cell wall bisynthesis</fullName>
    </submittedName>
</protein>
<dbReference type="InterPro" id="IPR001173">
    <property type="entry name" value="Glyco_trans_2-like"/>
</dbReference>
<dbReference type="Gene3D" id="3.90.550.10">
    <property type="entry name" value="Spore Coat Polysaccharide Biosynthesis Protein SpsA, Chain A"/>
    <property type="match status" value="1"/>
</dbReference>
<feature type="transmembrane region" description="Helical" evidence="9">
    <location>
        <begin position="230"/>
        <end position="251"/>
    </location>
</feature>
<dbReference type="InterPro" id="IPR050256">
    <property type="entry name" value="Glycosyltransferase_2"/>
</dbReference>
<feature type="transmembrane region" description="Helical" evidence="9">
    <location>
        <begin position="263"/>
        <end position="288"/>
    </location>
</feature>
<dbReference type="RefSeq" id="WP_074671488.1">
    <property type="nucleotide sequence ID" value="NZ_FNQG01000004.1"/>
</dbReference>
<evidence type="ECO:0000256" key="2">
    <source>
        <dbReference type="ARBA" id="ARBA00022475"/>
    </source>
</evidence>
<dbReference type="SUPFAM" id="SSF53448">
    <property type="entry name" value="Nucleotide-diphospho-sugar transferases"/>
    <property type="match status" value="1"/>
</dbReference>
<organism evidence="11 12">
    <name type="scientific">Selenomonas ruminantium</name>
    <dbReference type="NCBI Taxonomy" id="971"/>
    <lineage>
        <taxon>Bacteria</taxon>
        <taxon>Bacillati</taxon>
        <taxon>Bacillota</taxon>
        <taxon>Negativicutes</taxon>
        <taxon>Selenomonadales</taxon>
        <taxon>Selenomonadaceae</taxon>
        <taxon>Selenomonas</taxon>
    </lineage>
</organism>
<reference evidence="11 12" key="1">
    <citation type="submission" date="2016-10" db="EMBL/GenBank/DDBJ databases">
        <authorList>
            <person name="de Groot N.N."/>
        </authorList>
    </citation>
    <scope>NUCLEOTIDE SEQUENCE [LARGE SCALE GENOMIC DNA]</scope>
    <source>
        <strain evidence="11 12">DSM 2872</strain>
    </source>
</reference>
<evidence type="ECO:0000256" key="7">
    <source>
        <dbReference type="ARBA" id="ARBA00023136"/>
    </source>
</evidence>
<dbReference type="PANTHER" id="PTHR48090:SF8">
    <property type="entry name" value="GLYCOSYLTRANSFERASE CSBB-RELATED"/>
    <property type="match status" value="1"/>
</dbReference>
<dbReference type="PANTHER" id="PTHR48090">
    <property type="entry name" value="UNDECAPRENYL-PHOSPHATE 4-DEOXY-4-FORMAMIDO-L-ARABINOSE TRANSFERASE-RELATED"/>
    <property type="match status" value="1"/>
</dbReference>
<keyword evidence="7 9" id="KW-0472">Membrane</keyword>
<dbReference type="GO" id="GO:0005886">
    <property type="term" value="C:plasma membrane"/>
    <property type="evidence" value="ECO:0007669"/>
    <property type="project" value="UniProtKB-SubCell"/>
</dbReference>
<dbReference type="InterPro" id="IPR029044">
    <property type="entry name" value="Nucleotide-diphossugar_trans"/>
</dbReference>